<feature type="non-terminal residue" evidence="8">
    <location>
        <position position="1"/>
    </location>
</feature>
<comment type="pathway">
    <text evidence="2">Pyrimidine metabolism; UMP biosynthesis via de novo pathway.</text>
</comment>
<gene>
    <name evidence="8" type="ORF">HUK82_14970</name>
</gene>
<keyword evidence="9" id="KW-1185">Reference proteome</keyword>
<dbReference type="InterPro" id="IPR013785">
    <property type="entry name" value="Aldolase_TIM"/>
</dbReference>
<dbReference type="Gene3D" id="3.20.20.70">
    <property type="entry name" value="Aldolase class I"/>
    <property type="match status" value="1"/>
</dbReference>
<keyword evidence="4" id="KW-0288">FMN</keyword>
<evidence type="ECO:0000256" key="5">
    <source>
        <dbReference type="ARBA" id="ARBA00022975"/>
    </source>
</evidence>
<dbReference type="Proteomes" id="UP000585665">
    <property type="component" value="Unassembled WGS sequence"/>
</dbReference>
<comment type="cofactor">
    <cofactor evidence="1">
        <name>FMN</name>
        <dbReference type="ChEBI" id="CHEBI:58210"/>
    </cofactor>
</comment>
<accession>A0A850PGR8</accession>
<comment type="caution">
    <text evidence="8">The sequence shown here is derived from an EMBL/GenBank/DDBJ whole genome shotgun (WGS) entry which is preliminary data.</text>
</comment>
<dbReference type="PANTHER" id="PTHR48109:SF4">
    <property type="entry name" value="DIHYDROOROTATE DEHYDROGENASE (QUINONE), MITOCHONDRIAL"/>
    <property type="match status" value="1"/>
</dbReference>
<name>A0A850PGR8_9PROT</name>
<keyword evidence="3" id="KW-0285">Flavoprotein</keyword>
<sequence length="88" mass="9093">RPLRNRAQAMLLAVARLAAGRLVLVGAGGIETGSDILARIKAGADLVQVYSAFALQGPALVPRLKTELLAALRAQGFETLADAKGADL</sequence>
<dbReference type="GO" id="GO:0004152">
    <property type="term" value="F:dihydroorotate dehydrogenase activity"/>
    <property type="evidence" value="ECO:0007669"/>
    <property type="project" value="TreeGrafter"/>
</dbReference>
<dbReference type="EMBL" id="JABXXR010000198">
    <property type="protein sequence ID" value="NVN41849.1"/>
    <property type="molecule type" value="Genomic_DNA"/>
</dbReference>
<dbReference type="SUPFAM" id="SSF51395">
    <property type="entry name" value="FMN-linked oxidoreductases"/>
    <property type="match status" value="1"/>
</dbReference>
<dbReference type="InterPro" id="IPR050074">
    <property type="entry name" value="DHO_dehydrogenase"/>
</dbReference>
<keyword evidence="5" id="KW-0665">Pyrimidine biosynthesis</keyword>
<dbReference type="GO" id="GO:0005737">
    <property type="term" value="C:cytoplasm"/>
    <property type="evidence" value="ECO:0007669"/>
    <property type="project" value="InterPro"/>
</dbReference>
<evidence type="ECO:0000256" key="3">
    <source>
        <dbReference type="ARBA" id="ARBA00022630"/>
    </source>
</evidence>
<dbReference type="GO" id="GO:0009220">
    <property type="term" value="P:pyrimidine ribonucleotide biosynthetic process"/>
    <property type="evidence" value="ECO:0007669"/>
    <property type="project" value="TreeGrafter"/>
</dbReference>
<evidence type="ECO:0000259" key="7">
    <source>
        <dbReference type="Pfam" id="PF01180"/>
    </source>
</evidence>
<evidence type="ECO:0000256" key="6">
    <source>
        <dbReference type="ARBA" id="ARBA00023002"/>
    </source>
</evidence>
<protein>
    <submittedName>
        <fullName evidence="8">Dihydroorotate dehydrogenase (Quinone)</fullName>
    </submittedName>
</protein>
<dbReference type="Pfam" id="PF01180">
    <property type="entry name" value="DHO_dh"/>
    <property type="match status" value="1"/>
</dbReference>
<evidence type="ECO:0000256" key="4">
    <source>
        <dbReference type="ARBA" id="ARBA00022643"/>
    </source>
</evidence>
<keyword evidence="6" id="KW-0560">Oxidoreductase</keyword>
<reference evidence="8 9" key="1">
    <citation type="submission" date="2020-06" db="EMBL/GenBank/DDBJ databases">
        <title>Description of novel acetic acid bacteria.</title>
        <authorList>
            <person name="Sombolestani A."/>
        </authorList>
    </citation>
    <scope>NUCLEOTIDE SEQUENCE [LARGE SCALE GENOMIC DNA]</scope>
    <source>
        <strain evidence="8 9">LMG 27010</strain>
    </source>
</reference>
<proteinExistence type="predicted"/>
<organism evidence="8 9">
    <name type="scientific">Ameyamaea chiangmaiensis</name>
    <dbReference type="NCBI Taxonomy" id="442969"/>
    <lineage>
        <taxon>Bacteria</taxon>
        <taxon>Pseudomonadati</taxon>
        <taxon>Pseudomonadota</taxon>
        <taxon>Alphaproteobacteria</taxon>
        <taxon>Acetobacterales</taxon>
        <taxon>Acetobacteraceae</taxon>
        <taxon>Ameyamaea</taxon>
    </lineage>
</organism>
<evidence type="ECO:0000256" key="2">
    <source>
        <dbReference type="ARBA" id="ARBA00004725"/>
    </source>
</evidence>
<dbReference type="PANTHER" id="PTHR48109">
    <property type="entry name" value="DIHYDROOROTATE DEHYDROGENASE (QUINONE), MITOCHONDRIAL-RELATED"/>
    <property type="match status" value="1"/>
</dbReference>
<dbReference type="InterPro" id="IPR005720">
    <property type="entry name" value="Dihydroorotate_DH_cat"/>
</dbReference>
<dbReference type="GO" id="GO:0006207">
    <property type="term" value="P:'de novo' pyrimidine nucleobase biosynthetic process"/>
    <property type="evidence" value="ECO:0007669"/>
    <property type="project" value="TreeGrafter"/>
</dbReference>
<dbReference type="AlphaFoldDB" id="A0A850PGR8"/>
<evidence type="ECO:0000313" key="8">
    <source>
        <dbReference type="EMBL" id="NVN41849.1"/>
    </source>
</evidence>
<evidence type="ECO:0000256" key="1">
    <source>
        <dbReference type="ARBA" id="ARBA00001917"/>
    </source>
</evidence>
<feature type="domain" description="Dihydroorotate dehydrogenase catalytic" evidence="7">
    <location>
        <begin position="2"/>
        <end position="71"/>
    </location>
</feature>
<evidence type="ECO:0000313" key="9">
    <source>
        <dbReference type="Proteomes" id="UP000585665"/>
    </source>
</evidence>